<sequence>MSRLLIVSLAPSLDRYAWLPAMRLGTINRPSSVLVRAGGKGLNAARAAINLGVNTRIVALAGPAFQAVATDFDIRCVDSGAATRQCLCLLDDAGVLTEVYEPVLPVQPTVWPAVLEAVAAELPAADLLALSGRVPPGLPVSALAELVKLAHAHRVPVVVDSDGPALAAAVAARPTLIKVNEAEAAAADLSGQQTIITTGATGARFGRFAVTHEAIPDALPVGSGDAFLAGLAADWLRTGAFDPVTALPFAAAAARANARHLPAGDITPAMVEAELPAVSVTTLDK</sequence>
<dbReference type="AlphaFoldDB" id="U5W755"/>
<dbReference type="PIRSF" id="PIRSF000535">
    <property type="entry name" value="1PFK/6PFK/LacC"/>
    <property type="match status" value="1"/>
</dbReference>
<protein>
    <submittedName>
        <fullName evidence="8">PfkB domain-containing protein</fullName>
    </submittedName>
</protein>
<evidence type="ECO:0000256" key="1">
    <source>
        <dbReference type="ARBA" id="ARBA00010688"/>
    </source>
</evidence>
<evidence type="ECO:0000313" key="9">
    <source>
        <dbReference type="Proteomes" id="UP000017746"/>
    </source>
</evidence>
<dbReference type="PANTHER" id="PTHR46566">
    <property type="entry name" value="1-PHOSPHOFRUCTOKINASE-RELATED"/>
    <property type="match status" value="1"/>
</dbReference>
<dbReference type="RefSeq" id="WP_023561365.1">
    <property type="nucleotide sequence ID" value="NC_022657.1"/>
</dbReference>
<evidence type="ECO:0000256" key="3">
    <source>
        <dbReference type="ARBA" id="ARBA00022741"/>
    </source>
</evidence>
<keyword evidence="5" id="KW-0067">ATP-binding</keyword>
<evidence type="ECO:0000259" key="7">
    <source>
        <dbReference type="Pfam" id="PF00294"/>
    </source>
</evidence>
<dbReference type="InterPro" id="IPR011611">
    <property type="entry name" value="PfkB_dom"/>
</dbReference>
<keyword evidence="2 6" id="KW-0808">Transferase</keyword>
<dbReference type="PATRIC" id="fig|1246995.3.peg.6852"/>
<feature type="domain" description="Carbohydrate kinase PfkB" evidence="7">
    <location>
        <begin position="26"/>
        <end position="261"/>
    </location>
</feature>
<gene>
    <name evidence="8" type="ORF">AFR_33850</name>
</gene>
<dbReference type="OrthoDB" id="9801219at2"/>
<comment type="similarity">
    <text evidence="1">Belongs to the carbohydrate kinase PfkB family.</text>
</comment>
<dbReference type="Gene3D" id="3.40.1190.20">
    <property type="match status" value="1"/>
</dbReference>
<dbReference type="SUPFAM" id="SSF53613">
    <property type="entry name" value="Ribokinase-like"/>
    <property type="match status" value="1"/>
</dbReference>
<dbReference type="InterPro" id="IPR029056">
    <property type="entry name" value="Ribokinase-like"/>
</dbReference>
<dbReference type="GO" id="GO:0008443">
    <property type="term" value="F:phosphofructokinase activity"/>
    <property type="evidence" value="ECO:0007669"/>
    <property type="project" value="TreeGrafter"/>
</dbReference>
<dbReference type="GO" id="GO:0005829">
    <property type="term" value="C:cytosol"/>
    <property type="evidence" value="ECO:0007669"/>
    <property type="project" value="TreeGrafter"/>
</dbReference>
<dbReference type="HOGENOM" id="CLU_050013_0_2_11"/>
<organism evidence="8 9">
    <name type="scientific">Actinoplanes friuliensis DSM 7358</name>
    <dbReference type="NCBI Taxonomy" id="1246995"/>
    <lineage>
        <taxon>Bacteria</taxon>
        <taxon>Bacillati</taxon>
        <taxon>Actinomycetota</taxon>
        <taxon>Actinomycetes</taxon>
        <taxon>Micromonosporales</taxon>
        <taxon>Micromonosporaceae</taxon>
        <taxon>Actinoplanes</taxon>
    </lineage>
</organism>
<evidence type="ECO:0000256" key="4">
    <source>
        <dbReference type="ARBA" id="ARBA00022777"/>
    </source>
</evidence>
<dbReference type="PANTHER" id="PTHR46566:SF5">
    <property type="entry name" value="1-PHOSPHOFRUCTOKINASE"/>
    <property type="match status" value="1"/>
</dbReference>
<dbReference type="InterPro" id="IPR017583">
    <property type="entry name" value="Tagatose/fructose_Pkinase"/>
</dbReference>
<evidence type="ECO:0000256" key="2">
    <source>
        <dbReference type="ARBA" id="ARBA00022679"/>
    </source>
</evidence>
<dbReference type="eggNOG" id="COG1105">
    <property type="taxonomic scope" value="Bacteria"/>
</dbReference>
<keyword evidence="4" id="KW-0418">Kinase</keyword>
<dbReference type="PRINTS" id="PR00990">
    <property type="entry name" value="RIBOKINASE"/>
</dbReference>
<dbReference type="Proteomes" id="UP000017746">
    <property type="component" value="Chromosome"/>
</dbReference>
<accession>U5W755</accession>
<keyword evidence="9" id="KW-1185">Reference proteome</keyword>
<dbReference type="InterPro" id="IPR002139">
    <property type="entry name" value="Ribo/fructo_kinase"/>
</dbReference>
<reference evidence="8 9" key="1">
    <citation type="journal article" date="2014" name="J. Biotechnol.">
        <title>Complete genome sequence of the actinobacterium Actinoplanes friuliensis HAG 010964, producer of the lipopeptide antibiotic friulimycin.</title>
        <authorList>
            <person name="Ruckert C."/>
            <person name="Szczepanowski R."/>
            <person name="Albersmeier A."/>
            <person name="Goesmann A."/>
            <person name="Fischer N."/>
            <person name="Steinkamper A."/>
            <person name="Puhler A."/>
            <person name="Biener R."/>
            <person name="Schwartz D."/>
            <person name="Kalinowski J."/>
        </authorList>
    </citation>
    <scope>NUCLEOTIDE SEQUENCE [LARGE SCALE GENOMIC DNA]</scope>
    <source>
        <strain evidence="8 9">DSM 7358</strain>
    </source>
</reference>
<dbReference type="GO" id="GO:0005524">
    <property type="term" value="F:ATP binding"/>
    <property type="evidence" value="ECO:0007669"/>
    <property type="project" value="UniProtKB-KW"/>
</dbReference>
<proteinExistence type="inferred from homology"/>
<name>U5W755_9ACTN</name>
<dbReference type="EMBL" id="CP006272">
    <property type="protein sequence ID" value="AGZ45028.1"/>
    <property type="molecule type" value="Genomic_DNA"/>
</dbReference>
<dbReference type="STRING" id="1246995.AFR_33850"/>
<evidence type="ECO:0000313" key="8">
    <source>
        <dbReference type="EMBL" id="AGZ45028.1"/>
    </source>
</evidence>
<evidence type="ECO:0000256" key="5">
    <source>
        <dbReference type="ARBA" id="ARBA00022840"/>
    </source>
</evidence>
<keyword evidence="3" id="KW-0547">Nucleotide-binding</keyword>
<dbReference type="KEGG" id="afs:AFR_33850"/>
<dbReference type="Pfam" id="PF00294">
    <property type="entry name" value="PfkB"/>
    <property type="match status" value="1"/>
</dbReference>
<evidence type="ECO:0000256" key="6">
    <source>
        <dbReference type="PIRNR" id="PIRNR000535"/>
    </source>
</evidence>